<dbReference type="STRING" id="306540.SAMN05421839_101126"/>
<name>A0A1I5KZV4_9BACI</name>
<keyword evidence="4" id="KW-0788">Thiol protease</keyword>
<evidence type="ECO:0000313" key="10">
    <source>
        <dbReference type="Proteomes" id="UP000321547"/>
    </source>
</evidence>
<keyword evidence="1" id="KW-0690">Ribosome biogenesis</keyword>
<comment type="similarity">
    <text evidence="5">Belongs to the Prp family.</text>
</comment>
<dbReference type="GO" id="GO:0008234">
    <property type="term" value="F:cysteine-type peptidase activity"/>
    <property type="evidence" value="ECO:0007669"/>
    <property type="project" value="UniProtKB-KW"/>
</dbReference>
<keyword evidence="10" id="KW-1185">Reference proteome</keyword>
<evidence type="ECO:0000313" key="8">
    <source>
        <dbReference type="EMBL" id="SFO90577.1"/>
    </source>
</evidence>
<dbReference type="GO" id="GO:0006508">
    <property type="term" value="P:proteolysis"/>
    <property type="evidence" value="ECO:0007669"/>
    <property type="project" value="UniProtKB-KW"/>
</dbReference>
<dbReference type="PANTHER" id="PTHR39178:SF1">
    <property type="entry name" value="RIBOSOMAL-PROCESSING CYSTEINE PROTEASE PRP"/>
    <property type="match status" value="1"/>
</dbReference>
<keyword evidence="2" id="KW-0645">Protease</keyword>
<dbReference type="Proteomes" id="UP000321547">
    <property type="component" value="Unassembled WGS sequence"/>
</dbReference>
<dbReference type="OrthoDB" id="48998at2"/>
<accession>A0A1I5KZV4</accession>
<dbReference type="CDD" id="cd16332">
    <property type="entry name" value="Prp-like"/>
    <property type="match status" value="1"/>
</dbReference>
<dbReference type="AlphaFoldDB" id="A0A1I5KZV4"/>
<gene>
    <name evidence="7" type="ORF">HHA03_01140</name>
    <name evidence="8" type="ORF">SAMN05421839_101126</name>
</gene>
<dbReference type="RefSeq" id="WP_089829318.1">
    <property type="nucleotide sequence ID" value="NZ_BJWI01000001.1"/>
</dbReference>
<dbReference type="SUPFAM" id="SSF118010">
    <property type="entry name" value="TM1457-like"/>
    <property type="match status" value="1"/>
</dbReference>
<dbReference type="GO" id="GO:0042254">
    <property type="term" value="P:ribosome biogenesis"/>
    <property type="evidence" value="ECO:0007669"/>
    <property type="project" value="UniProtKB-KW"/>
</dbReference>
<dbReference type="InterPro" id="IPR036764">
    <property type="entry name" value="Peptidase_Prp_sf"/>
</dbReference>
<proteinExistence type="inferred from homology"/>
<dbReference type="Pfam" id="PF04327">
    <property type="entry name" value="Peptidase_Prp"/>
    <property type="match status" value="1"/>
</dbReference>
<reference evidence="7 10" key="2">
    <citation type="submission" date="2019-07" db="EMBL/GenBank/DDBJ databases">
        <title>Whole genome shotgun sequence of Halolactibacillus halophilus NBRC 100868.</title>
        <authorList>
            <person name="Hosoyama A."/>
            <person name="Uohara A."/>
            <person name="Ohji S."/>
            <person name="Ichikawa N."/>
        </authorList>
    </citation>
    <scope>NUCLEOTIDE SEQUENCE [LARGE SCALE GENOMIC DNA]</scope>
    <source>
        <strain evidence="7 10">NBRC 100868</strain>
    </source>
</reference>
<evidence type="ECO:0000256" key="6">
    <source>
        <dbReference type="ARBA" id="ARBA00044538"/>
    </source>
</evidence>
<evidence type="ECO:0000313" key="9">
    <source>
        <dbReference type="Proteomes" id="UP000242243"/>
    </source>
</evidence>
<dbReference type="InterPro" id="IPR007422">
    <property type="entry name" value="Peptidase_Prp"/>
</dbReference>
<sequence>MIKAIIYRLPDQAINGFELSGHADSGPHGHDLVCAAVSAVTFGMTNAVMKHSGIEPIIDQGTDGGYLKVTLPNEANVEALSAASLLLEGMVTTLETIEHDYGQYITIFEKQGG</sequence>
<evidence type="ECO:0000313" key="7">
    <source>
        <dbReference type="EMBL" id="GEM00582.1"/>
    </source>
</evidence>
<dbReference type="Proteomes" id="UP000242243">
    <property type="component" value="Unassembled WGS sequence"/>
</dbReference>
<organism evidence="8 9">
    <name type="scientific">Halolactibacillus halophilus</name>
    <dbReference type="NCBI Taxonomy" id="306540"/>
    <lineage>
        <taxon>Bacteria</taxon>
        <taxon>Bacillati</taxon>
        <taxon>Bacillota</taxon>
        <taxon>Bacilli</taxon>
        <taxon>Bacillales</taxon>
        <taxon>Bacillaceae</taxon>
        <taxon>Halolactibacillus</taxon>
    </lineage>
</organism>
<dbReference type="EMBL" id="FOXC01000001">
    <property type="protein sequence ID" value="SFO90577.1"/>
    <property type="molecule type" value="Genomic_DNA"/>
</dbReference>
<evidence type="ECO:0000256" key="1">
    <source>
        <dbReference type="ARBA" id="ARBA00022517"/>
    </source>
</evidence>
<reference evidence="8 9" key="1">
    <citation type="submission" date="2016-10" db="EMBL/GenBank/DDBJ databases">
        <authorList>
            <person name="de Groot N.N."/>
        </authorList>
    </citation>
    <scope>NUCLEOTIDE SEQUENCE [LARGE SCALE GENOMIC DNA]</scope>
    <source>
        <strain evidence="8 9">DSM 17073</strain>
    </source>
</reference>
<keyword evidence="3" id="KW-0378">Hydrolase</keyword>
<evidence type="ECO:0000256" key="3">
    <source>
        <dbReference type="ARBA" id="ARBA00022801"/>
    </source>
</evidence>
<protein>
    <recommendedName>
        <fullName evidence="6">Ribosomal processing cysteine protease Prp</fullName>
    </recommendedName>
</protein>
<evidence type="ECO:0000256" key="2">
    <source>
        <dbReference type="ARBA" id="ARBA00022670"/>
    </source>
</evidence>
<dbReference type="EMBL" id="BJWI01000001">
    <property type="protein sequence ID" value="GEM00582.1"/>
    <property type="molecule type" value="Genomic_DNA"/>
</dbReference>
<dbReference type="PANTHER" id="PTHR39178">
    <property type="entry name" value="HYPOTHETICAL RIBOSOME-ASSOCIATED PROTEIN"/>
    <property type="match status" value="1"/>
</dbReference>
<evidence type="ECO:0000256" key="5">
    <source>
        <dbReference type="ARBA" id="ARBA00044503"/>
    </source>
</evidence>
<evidence type="ECO:0000256" key="4">
    <source>
        <dbReference type="ARBA" id="ARBA00022807"/>
    </source>
</evidence>
<dbReference type="Gene3D" id="3.30.70.1490">
    <property type="entry name" value="Cysteine protease Prp"/>
    <property type="match status" value="1"/>
</dbReference>